<evidence type="ECO:0000313" key="2">
    <source>
        <dbReference type="EMBL" id="MYM86948.1"/>
    </source>
</evidence>
<evidence type="ECO:0000259" key="1">
    <source>
        <dbReference type="Pfam" id="PF01370"/>
    </source>
</evidence>
<dbReference type="InterPro" id="IPR051783">
    <property type="entry name" value="NAD(P)-dependent_oxidoreduct"/>
</dbReference>
<name>A0A845G2G8_9BURK</name>
<gene>
    <name evidence="2" type="ORF">GTP91_07080</name>
</gene>
<dbReference type="EMBL" id="WWCW01000015">
    <property type="protein sequence ID" value="MYM86948.1"/>
    <property type="molecule type" value="Genomic_DNA"/>
</dbReference>
<organism evidence="2 3">
    <name type="scientific">Duganella vulcania</name>
    <dbReference type="NCBI Taxonomy" id="2692166"/>
    <lineage>
        <taxon>Bacteria</taxon>
        <taxon>Pseudomonadati</taxon>
        <taxon>Pseudomonadota</taxon>
        <taxon>Betaproteobacteria</taxon>
        <taxon>Burkholderiales</taxon>
        <taxon>Oxalobacteraceae</taxon>
        <taxon>Telluria group</taxon>
        <taxon>Duganella</taxon>
    </lineage>
</organism>
<dbReference type="InterPro" id="IPR036291">
    <property type="entry name" value="NAD(P)-bd_dom_sf"/>
</dbReference>
<dbReference type="InterPro" id="IPR001509">
    <property type="entry name" value="Epimerase_deHydtase"/>
</dbReference>
<dbReference type="GO" id="GO:0005737">
    <property type="term" value="C:cytoplasm"/>
    <property type="evidence" value="ECO:0007669"/>
    <property type="project" value="TreeGrafter"/>
</dbReference>
<dbReference type="Gene3D" id="3.40.50.720">
    <property type="entry name" value="NAD(P)-binding Rossmann-like Domain"/>
    <property type="match status" value="1"/>
</dbReference>
<dbReference type="Proteomes" id="UP000470302">
    <property type="component" value="Unassembled WGS sequence"/>
</dbReference>
<protein>
    <submittedName>
        <fullName evidence="2">NAD(P)H-binding protein</fullName>
    </submittedName>
</protein>
<dbReference type="GO" id="GO:0004029">
    <property type="term" value="F:aldehyde dehydrogenase (NAD+) activity"/>
    <property type="evidence" value="ECO:0007669"/>
    <property type="project" value="TreeGrafter"/>
</dbReference>
<accession>A0A845G2G8</accession>
<dbReference type="PANTHER" id="PTHR48079:SF6">
    <property type="entry name" value="NAD(P)-BINDING DOMAIN-CONTAINING PROTEIN-RELATED"/>
    <property type="match status" value="1"/>
</dbReference>
<dbReference type="SUPFAM" id="SSF51735">
    <property type="entry name" value="NAD(P)-binding Rossmann-fold domains"/>
    <property type="match status" value="1"/>
</dbReference>
<comment type="caution">
    <text evidence="2">The sequence shown here is derived from an EMBL/GenBank/DDBJ whole genome shotgun (WGS) entry which is preliminary data.</text>
</comment>
<sequence>MKQTALVLGATGGIGGEVARLLVARGWNVKALHRAPERAAKPNDGIQWLAGDAMNRGEVVNAAHGVQLIVHAVNPPGYRNWGALVLPMIDNSIAAARASGARILLPGTVYNYGPDAFPILDEESPQRPVTRKGAIRVEMEARLQAAAADGVRTLIVRAGDFFGPKAGNSWFAQGLVKPGKPLTAISYPGSAGIGHQWAYLPDVAETMVRLVEKEDQLATFARFQMEGHWDADGTQMVAAIARAARKPELKASAFPWWLLALASPFVTVFRELREMRYLWQQPVQMSNKRLVRMLGAEPRTPLDVAVQRTLSGLGSI</sequence>
<proteinExistence type="predicted"/>
<dbReference type="RefSeq" id="WP_161096145.1">
    <property type="nucleotide sequence ID" value="NZ_WWCW01000015.1"/>
</dbReference>
<dbReference type="AlphaFoldDB" id="A0A845G2G8"/>
<feature type="domain" description="NAD-dependent epimerase/dehydratase" evidence="1">
    <location>
        <begin position="5"/>
        <end position="216"/>
    </location>
</feature>
<evidence type="ECO:0000313" key="3">
    <source>
        <dbReference type="Proteomes" id="UP000470302"/>
    </source>
</evidence>
<reference evidence="2 3" key="1">
    <citation type="submission" date="2020-01" db="EMBL/GenBank/DDBJ databases">
        <title>Novel species isolated from a subtropical stream in China.</title>
        <authorList>
            <person name="Lu H."/>
        </authorList>
    </citation>
    <scope>NUCLEOTIDE SEQUENCE [LARGE SCALE GENOMIC DNA]</scope>
    <source>
        <strain evidence="2 3">FT82W</strain>
    </source>
</reference>
<dbReference type="PANTHER" id="PTHR48079">
    <property type="entry name" value="PROTEIN YEEZ"/>
    <property type="match status" value="1"/>
</dbReference>
<dbReference type="Pfam" id="PF01370">
    <property type="entry name" value="Epimerase"/>
    <property type="match status" value="1"/>
</dbReference>